<protein>
    <recommendedName>
        <fullName evidence="2">Chitin-binding type-2 domain-containing protein</fullName>
    </recommendedName>
</protein>
<dbReference type="Gene3D" id="2.170.140.10">
    <property type="entry name" value="Chitin binding domain"/>
    <property type="match status" value="1"/>
</dbReference>
<feature type="compositionally biased region" description="Polar residues" evidence="1">
    <location>
        <begin position="53"/>
        <end position="62"/>
    </location>
</feature>
<feature type="region of interest" description="Disordered" evidence="1">
    <location>
        <begin position="596"/>
        <end position="648"/>
    </location>
</feature>
<dbReference type="EnsemblMetazoa" id="ENSAATROPT009724">
    <property type="protein sequence ID" value="ENSAATROPP008797"/>
    <property type="gene ID" value="ENSAATROPG007928"/>
</dbReference>
<keyword evidence="4" id="KW-1185">Reference proteome</keyword>
<name>A0AAG5DC21_ANOAO</name>
<evidence type="ECO:0000256" key="1">
    <source>
        <dbReference type="SAM" id="MobiDB-lite"/>
    </source>
</evidence>
<feature type="domain" description="Chitin-binding type-2" evidence="2">
    <location>
        <begin position="479"/>
        <end position="535"/>
    </location>
</feature>
<feature type="compositionally biased region" description="Basic residues" evidence="1">
    <location>
        <begin position="612"/>
        <end position="625"/>
    </location>
</feature>
<dbReference type="GO" id="GO:0005576">
    <property type="term" value="C:extracellular region"/>
    <property type="evidence" value="ECO:0007669"/>
    <property type="project" value="InterPro"/>
</dbReference>
<dbReference type="GO" id="GO:0008061">
    <property type="term" value="F:chitin binding"/>
    <property type="evidence" value="ECO:0007669"/>
    <property type="project" value="InterPro"/>
</dbReference>
<evidence type="ECO:0000259" key="2">
    <source>
        <dbReference type="PROSITE" id="PS50940"/>
    </source>
</evidence>
<dbReference type="SUPFAM" id="SSF57625">
    <property type="entry name" value="Invertebrate chitin-binding proteins"/>
    <property type="match status" value="2"/>
</dbReference>
<dbReference type="Proteomes" id="UP000075880">
    <property type="component" value="Unassembled WGS sequence"/>
</dbReference>
<dbReference type="PROSITE" id="PS50940">
    <property type="entry name" value="CHIT_BIND_II"/>
    <property type="match status" value="1"/>
</dbReference>
<evidence type="ECO:0000313" key="3">
    <source>
        <dbReference type="EnsemblMetazoa" id="ENSAATROPP008797"/>
    </source>
</evidence>
<accession>A0AAG5DC21</accession>
<sequence>MPTTLGINQPEYNLTTALSEGLIGRYIMMDRLLNNYTRSRSSSASSKEFESSGDGNVEQSGAQGDITEYSYTYLRPTKEAAKIVGNIDSSLLQPLDRLSLDDLNNMLAKTTQLKCKQSDENGVKDVHDLGTLLLPPDGKIHPEHLTQIINQQKQLNLIAAERKQHDDPTGGAGDHSPFTNQAVFMQKPIHVPSMTSTVGPPTDQQQHGSAIVNSFIAKEPYDSDDIIRSIQQISQQMIVNQKPPTKDSTPLLKFTLSPFMKNGHITKTSSIFSANPIGITLTNHQNLDQSMVFDNLKKSPVNEPSSYSATENNFFESYSNRPVQKEIDQSINPVTSSSSESLKDAHTSPTISQFVLAYTLPQPTLSFTGETMTYSRPKHPLFTQLLNDAINRNGASDQMEKLDTTFYKSGFKYHSNSDLSVKNTDTFDDISADGDPNETNTQFKRKLFTLGNTIVKRNQHEESILPLIDAQPDVVRISIATCTLGGREPNKTDCFKYYVCNRPNGAFQSFTCPSFTAFNKKTRLCDTASYQSCRAQQAPKSTALHSLIINNPPSSKTKFNHLPNELLTTQTYFEFINQEADKQNTQYLSHAEKMTMPHSLKVKGSNMSKPPVKIRRKSSTGKKKNSQLTSSTTSTTSAPKRQKVASKVSRCRFEGRMPDSSNQQHYYVCTYRKNDKKFVKMKMTCPAKLTYCPSLQFCTVPFDCFS</sequence>
<dbReference type="Pfam" id="PF01607">
    <property type="entry name" value="CBM_14"/>
    <property type="match status" value="1"/>
</dbReference>
<dbReference type="InterPro" id="IPR036508">
    <property type="entry name" value="Chitin-bd_dom_sf"/>
</dbReference>
<proteinExistence type="predicted"/>
<dbReference type="InterPro" id="IPR002557">
    <property type="entry name" value="Chitin-bd_dom"/>
</dbReference>
<dbReference type="AlphaFoldDB" id="A0AAG5DC21"/>
<evidence type="ECO:0000313" key="4">
    <source>
        <dbReference type="Proteomes" id="UP000075880"/>
    </source>
</evidence>
<feature type="region of interest" description="Disordered" evidence="1">
    <location>
        <begin position="39"/>
        <end position="62"/>
    </location>
</feature>
<organism evidence="3 4">
    <name type="scientific">Anopheles atroparvus</name>
    <name type="common">European mosquito</name>
    <dbReference type="NCBI Taxonomy" id="41427"/>
    <lineage>
        <taxon>Eukaryota</taxon>
        <taxon>Metazoa</taxon>
        <taxon>Ecdysozoa</taxon>
        <taxon>Arthropoda</taxon>
        <taxon>Hexapoda</taxon>
        <taxon>Insecta</taxon>
        <taxon>Pterygota</taxon>
        <taxon>Neoptera</taxon>
        <taxon>Endopterygota</taxon>
        <taxon>Diptera</taxon>
        <taxon>Nematocera</taxon>
        <taxon>Culicoidea</taxon>
        <taxon>Culicidae</taxon>
        <taxon>Anophelinae</taxon>
        <taxon>Anopheles</taxon>
    </lineage>
</organism>
<dbReference type="SMART" id="SM00494">
    <property type="entry name" value="ChtBD2"/>
    <property type="match status" value="2"/>
</dbReference>
<reference evidence="3" key="1">
    <citation type="submission" date="2024-04" db="UniProtKB">
        <authorList>
            <consortium name="EnsemblMetazoa"/>
        </authorList>
    </citation>
    <scope>IDENTIFICATION</scope>
    <source>
        <strain evidence="3">EBRO</strain>
    </source>
</reference>